<evidence type="ECO:0008006" key="3">
    <source>
        <dbReference type="Google" id="ProtNLM"/>
    </source>
</evidence>
<dbReference type="EMBL" id="KV700092">
    <property type="protein sequence ID" value="OCF54281.1"/>
    <property type="molecule type" value="Genomic_DNA"/>
</dbReference>
<evidence type="ECO:0000313" key="2">
    <source>
        <dbReference type="Proteomes" id="UP000092583"/>
    </source>
</evidence>
<reference evidence="2" key="2">
    <citation type="submission" date="2013-12" db="EMBL/GenBank/DDBJ databases">
        <title>Evolution of pathogenesis and genome organization in the Tremellales.</title>
        <authorList>
            <person name="Cuomo C."/>
            <person name="Litvintseva A."/>
            <person name="Heitman J."/>
            <person name="Chen Y."/>
            <person name="Sun S."/>
            <person name="Springer D."/>
            <person name="Dromer F."/>
            <person name="Young S."/>
            <person name="Zeng Q."/>
            <person name="Chapman S."/>
            <person name="Gujja S."/>
            <person name="Saif S."/>
            <person name="Birren B."/>
        </authorList>
    </citation>
    <scope>NUCLEOTIDE SEQUENCE [LARGE SCALE GENOMIC DNA]</scope>
    <source>
        <strain evidence="2">CBS 10435</strain>
    </source>
</reference>
<proteinExistence type="predicted"/>
<dbReference type="Proteomes" id="UP000092583">
    <property type="component" value="Unassembled WGS sequence"/>
</dbReference>
<protein>
    <recommendedName>
        <fullName evidence="3">SnoaL-like domain-containing protein</fullName>
    </recommendedName>
</protein>
<dbReference type="InterPro" id="IPR032710">
    <property type="entry name" value="NTF2-like_dom_sf"/>
</dbReference>
<evidence type="ECO:0000313" key="1">
    <source>
        <dbReference type="EMBL" id="OCF54281.1"/>
    </source>
</evidence>
<gene>
    <name evidence="1" type="ORF">L486_08195</name>
</gene>
<accession>A0A1B9IFR6</accession>
<dbReference type="Gene3D" id="3.10.450.50">
    <property type="match status" value="1"/>
</dbReference>
<keyword evidence="2" id="KW-1185">Reference proteome</keyword>
<dbReference type="OrthoDB" id="2561307at2759"/>
<organism evidence="1 2">
    <name type="scientific">Kwoniella mangroviensis CBS 10435</name>
    <dbReference type="NCBI Taxonomy" id="1331196"/>
    <lineage>
        <taxon>Eukaryota</taxon>
        <taxon>Fungi</taxon>
        <taxon>Dikarya</taxon>
        <taxon>Basidiomycota</taxon>
        <taxon>Agaricomycotina</taxon>
        <taxon>Tremellomycetes</taxon>
        <taxon>Tremellales</taxon>
        <taxon>Cryptococcaceae</taxon>
        <taxon>Kwoniella</taxon>
    </lineage>
</organism>
<reference evidence="1 2" key="1">
    <citation type="submission" date="2013-07" db="EMBL/GenBank/DDBJ databases">
        <title>The Genome Sequence of Kwoniella mangroviensis CBS10435.</title>
        <authorList>
            <consortium name="The Broad Institute Genome Sequencing Platform"/>
            <person name="Cuomo C."/>
            <person name="Litvintseva A."/>
            <person name="Chen Y."/>
            <person name="Heitman J."/>
            <person name="Sun S."/>
            <person name="Springer D."/>
            <person name="Dromer F."/>
            <person name="Young S.K."/>
            <person name="Zeng Q."/>
            <person name="Gargeya S."/>
            <person name="Fitzgerald M."/>
            <person name="Abouelleil A."/>
            <person name="Alvarado L."/>
            <person name="Berlin A.M."/>
            <person name="Chapman S.B."/>
            <person name="Dewar J."/>
            <person name="Goldberg J."/>
            <person name="Griggs A."/>
            <person name="Gujja S."/>
            <person name="Hansen M."/>
            <person name="Howarth C."/>
            <person name="Imamovic A."/>
            <person name="Larimer J."/>
            <person name="McCowan C."/>
            <person name="Murphy C."/>
            <person name="Pearson M."/>
            <person name="Priest M."/>
            <person name="Roberts A."/>
            <person name="Saif S."/>
            <person name="Shea T."/>
            <person name="Sykes S."/>
            <person name="Wortman J."/>
            <person name="Nusbaum C."/>
            <person name="Birren B."/>
        </authorList>
    </citation>
    <scope>NUCLEOTIDE SEQUENCE [LARGE SCALE GENOMIC DNA]</scope>
    <source>
        <strain evidence="1 2">CBS 10435</strain>
    </source>
</reference>
<dbReference type="SUPFAM" id="SSF54427">
    <property type="entry name" value="NTF2-like"/>
    <property type="match status" value="1"/>
</dbReference>
<dbReference type="AlphaFoldDB" id="A0A1B9IFR6"/>
<name>A0A1B9IFR6_9TREE</name>
<sequence length="140" mass="16293">MPITREYVHEIFEHAKNNEQAEMFRYVRDDVRSMAVNPEIKSSFASGGYTNKLDYQKALSPFGSMFTSPLDISINRILVDGNTAVVELRSEAPGKRTEERYVNYVCMILEFDDHEEPKVKKFHEYLDSAHSQAFYEKNKD</sequence>